<dbReference type="GO" id="GO:0003755">
    <property type="term" value="F:peptidyl-prolyl cis-trans isomerase activity"/>
    <property type="evidence" value="ECO:0007669"/>
    <property type="project" value="UniProtKB-KW"/>
</dbReference>
<keyword evidence="5 6" id="KW-0413">Isomerase</keyword>
<dbReference type="AlphaFoldDB" id="A0A8J7FZI3"/>
<sequence>MSITVNGAAISDAMIEAEIPHHQDAAEPREAAIQNLIVRELLLQRATELGVAEGADEERIGNLFDQELQIEPADDAACREFYDHNPESFQRGEQIEASHILFAREDGLAGSLVKAKAEGILAELKANPSRFADLAREHSTCPSGRQGGDLGAFGRGQMVPEFEQAAFRLGDNELYDGLVETQFGFHIIRSGKKSTGEAVSFDEAKERIAHFLNSMASQRAVHEYIGGLFANADIQGYQPAVQH</sequence>
<dbReference type="Proteomes" id="UP000604481">
    <property type="component" value="Unassembled WGS sequence"/>
</dbReference>
<comment type="caution">
    <text evidence="8">The sequence shown here is derived from an EMBL/GenBank/DDBJ whole genome shotgun (WGS) entry which is preliminary data.</text>
</comment>
<dbReference type="Gene3D" id="3.10.50.40">
    <property type="match status" value="1"/>
</dbReference>
<comment type="similarity">
    <text evidence="2">Belongs to the PpiC/parvulin rotamase family.</text>
</comment>
<proteinExistence type="inferred from homology"/>
<dbReference type="PANTHER" id="PTHR47245:SF2">
    <property type="entry name" value="PEPTIDYL-PROLYL CIS-TRANS ISOMERASE HP_0175-RELATED"/>
    <property type="match status" value="1"/>
</dbReference>
<dbReference type="SUPFAM" id="SSF109998">
    <property type="entry name" value="Triger factor/SurA peptide-binding domain-like"/>
    <property type="match status" value="1"/>
</dbReference>
<keyword evidence="9" id="KW-1185">Reference proteome</keyword>
<dbReference type="InterPro" id="IPR046357">
    <property type="entry name" value="PPIase_dom_sf"/>
</dbReference>
<name>A0A8J7FZI3_9NEIS</name>
<dbReference type="PROSITE" id="PS01096">
    <property type="entry name" value="PPIC_PPIASE_1"/>
    <property type="match status" value="1"/>
</dbReference>
<evidence type="ECO:0000313" key="9">
    <source>
        <dbReference type="Proteomes" id="UP000604481"/>
    </source>
</evidence>
<evidence type="ECO:0000256" key="6">
    <source>
        <dbReference type="PROSITE-ProRule" id="PRU00278"/>
    </source>
</evidence>
<dbReference type="EMBL" id="JADFUA010000003">
    <property type="protein sequence ID" value="MBE9609200.1"/>
    <property type="molecule type" value="Genomic_DNA"/>
</dbReference>
<feature type="domain" description="PpiC" evidence="7">
    <location>
        <begin position="92"/>
        <end position="192"/>
    </location>
</feature>
<comment type="catalytic activity">
    <reaction evidence="1">
        <text>[protein]-peptidylproline (omega=180) = [protein]-peptidylproline (omega=0)</text>
        <dbReference type="Rhea" id="RHEA:16237"/>
        <dbReference type="Rhea" id="RHEA-COMP:10747"/>
        <dbReference type="Rhea" id="RHEA-COMP:10748"/>
        <dbReference type="ChEBI" id="CHEBI:83833"/>
        <dbReference type="ChEBI" id="CHEBI:83834"/>
        <dbReference type="EC" id="5.2.1.8"/>
    </reaction>
</comment>
<accession>A0A8J7FZI3</accession>
<dbReference type="EC" id="5.2.1.8" evidence="3"/>
<evidence type="ECO:0000313" key="8">
    <source>
        <dbReference type="EMBL" id="MBE9609200.1"/>
    </source>
</evidence>
<dbReference type="RefSeq" id="WP_194115714.1">
    <property type="nucleotide sequence ID" value="NZ_JADFUA010000003.1"/>
</dbReference>
<protein>
    <recommendedName>
        <fullName evidence="3">peptidylprolyl isomerase</fullName>
        <ecNumber evidence="3">5.2.1.8</ecNumber>
    </recommendedName>
</protein>
<dbReference type="Pfam" id="PF13616">
    <property type="entry name" value="Rotamase_3"/>
    <property type="match status" value="1"/>
</dbReference>
<dbReference type="InterPro" id="IPR027304">
    <property type="entry name" value="Trigger_fact/SurA_dom_sf"/>
</dbReference>
<evidence type="ECO:0000259" key="7">
    <source>
        <dbReference type="PROSITE" id="PS50198"/>
    </source>
</evidence>
<reference evidence="8 9" key="1">
    <citation type="submission" date="2020-10" db="EMBL/GenBank/DDBJ databases">
        <title>The genome sequence of Chitinilyticum litopenaei 4Y14.</title>
        <authorList>
            <person name="Liu Y."/>
        </authorList>
    </citation>
    <scope>NUCLEOTIDE SEQUENCE [LARGE SCALE GENOMIC DNA]</scope>
    <source>
        <strain evidence="8 9">4Y14</strain>
    </source>
</reference>
<gene>
    <name evidence="8" type="ORF">INR99_07550</name>
</gene>
<organism evidence="8 9">
    <name type="scientific">Chitinilyticum piscinae</name>
    <dbReference type="NCBI Taxonomy" id="2866724"/>
    <lineage>
        <taxon>Bacteria</taxon>
        <taxon>Pseudomonadati</taxon>
        <taxon>Pseudomonadota</taxon>
        <taxon>Betaproteobacteria</taxon>
        <taxon>Neisseriales</taxon>
        <taxon>Chitinibacteraceae</taxon>
        <taxon>Chitinilyticum</taxon>
    </lineage>
</organism>
<evidence type="ECO:0000256" key="3">
    <source>
        <dbReference type="ARBA" id="ARBA00013194"/>
    </source>
</evidence>
<dbReference type="InterPro" id="IPR000297">
    <property type="entry name" value="PPIase_PpiC"/>
</dbReference>
<evidence type="ECO:0000256" key="1">
    <source>
        <dbReference type="ARBA" id="ARBA00000971"/>
    </source>
</evidence>
<evidence type="ECO:0000256" key="4">
    <source>
        <dbReference type="ARBA" id="ARBA00023110"/>
    </source>
</evidence>
<dbReference type="PROSITE" id="PS50198">
    <property type="entry name" value="PPIC_PPIASE_2"/>
    <property type="match status" value="1"/>
</dbReference>
<dbReference type="InterPro" id="IPR023058">
    <property type="entry name" value="PPIase_PpiC_CS"/>
</dbReference>
<dbReference type="InterPro" id="IPR050245">
    <property type="entry name" value="PrsA_foldase"/>
</dbReference>
<dbReference type="SUPFAM" id="SSF54534">
    <property type="entry name" value="FKBP-like"/>
    <property type="match status" value="1"/>
</dbReference>
<keyword evidence="4 6" id="KW-0697">Rotamase</keyword>
<evidence type="ECO:0000256" key="5">
    <source>
        <dbReference type="ARBA" id="ARBA00023235"/>
    </source>
</evidence>
<evidence type="ECO:0000256" key="2">
    <source>
        <dbReference type="ARBA" id="ARBA00007656"/>
    </source>
</evidence>
<dbReference type="PANTHER" id="PTHR47245">
    <property type="entry name" value="PEPTIDYLPROLYL ISOMERASE"/>
    <property type="match status" value="1"/>
</dbReference>